<dbReference type="SUPFAM" id="SSF57850">
    <property type="entry name" value="RING/U-box"/>
    <property type="match status" value="1"/>
</dbReference>
<feature type="compositionally biased region" description="Basic and acidic residues" evidence="5">
    <location>
        <begin position="96"/>
        <end position="107"/>
    </location>
</feature>
<sequence>MASSFDFLPRPVGHAPSQFGFGFGLGPSAGPTPWLSNPTPTFYQPSNTFSQSPGKLKRKLDDDDIPPSDYTMDRSPTPERPKRAAPKRARVAPEPGSKDDRDGKENKAPSPAEETEVDVGVLLASLPPQSLLPLLTSLLSTQPSLKKVVLSLIPRPTLDSALQALTISARKLRDAYPYTNVTPNIGFGAARPTFGFPRPSTQPPAMRDSYVSSRLEPHIDEFVSASLSYLPYFSYLPSSNEPVAKGAIHPSEVYSFLSALMQHALALPPLAQSQLASKLITRLNDEWKAWVNKVDVTLNQEGGMFTADSLRTWERGLDQFASSQGEFGDMMRPLRDLWIAKPHMSDERQCRICLAGPEEEAELGRMIKPCLCTGSIKFVHVKCLQRWRNSSSSPANSARFFSCPQCGYKYRFTRTKVLGLATNPVIVGTLSAFLFTVLVILSSFITTFFMSWFEEPSYSSYYYRSGPGGFFSGFFYVSPLEIVQDLIRAAVRIIQDEDIAGTSHHHTSTAEPTEEPERGIIQSLIRRFFLGLPIIGASRQDSPSLIHLTLTFRIQCGPNAAFIALDHSRAWLGKMALKQSTPRSRGRKVQSFNRFYLYCLNKPVRALIKVYSFTESVTKRVLLRAEDAILEV</sequence>
<dbReference type="Pfam" id="PF08559">
    <property type="entry name" value="Cut8"/>
    <property type="match status" value="1"/>
</dbReference>
<evidence type="ECO:0000256" key="2">
    <source>
        <dbReference type="ARBA" id="ARBA00022771"/>
    </source>
</evidence>
<name>A0A8H6W9Q6_9AGAR</name>
<dbReference type="SMART" id="SM00744">
    <property type="entry name" value="RINGv"/>
    <property type="match status" value="1"/>
</dbReference>
<reference evidence="7" key="1">
    <citation type="submission" date="2020-05" db="EMBL/GenBank/DDBJ databases">
        <title>Mycena genomes resolve the evolution of fungal bioluminescence.</title>
        <authorList>
            <person name="Tsai I.J."/>
        </authorList>
    </citation>
    <scope>NUCLEOTIDE SEQUENCE</scope>
    <source>
        <strain evidence="7">171206Taipei</strain>
    </source>
</reference>
<proteinExistence type="inferred from homology"/>
<dbReference type="Pfam" id="PF12906">
    <property type="entry name" value="RINGv"/>
    <property type="match status" value="1"/>
</dbReference>
<feature type="region of interest" description="Disordered" evidence="5">
    <location>
        <begin position="1"/>
        <end position="116"/>
    </location>
</feature>
<comment type="subunit">
    <text evidence="4">Binds the proteasome.</text>
</comment>
<evidence type="ECO:0000256" key="1">
    <source>
        <dbReference type="ARBA" id="ARBA00022723"/>
    </source>
</evidence>
<keyword evidence="3" id="KW-0862">Zinc</keyword>
<dbReference type="InterPro" id="IPR013083">
    <property type="entry name" value="Znf_RING/FYVE/PHD"/>
</dbReference>
<dbReference type="PANTHER" id="PTHR46347">
    <property type="entry name" value="RING/FYVE/PHD ZINC FINGER SUPERFAMILY PROTEIN"/>
    <property type="match status" value="1"/>
</dbReference>
<evidence type="ECO:0000259" key="6">
    <source>
        <dbReference type="PROSITE" id="PS51292"/>
    </source>
</evidence>
<comment type="subcellular location">
    <subcellularLocation>
        <location evidence="4">Cytoplasm</location>
    </subcellularLocation>
    <subcellularLocation>
        <location evidence="4">Nucleus</location>
    </subcellularLocation>
</comment>
<dbReference type="OrthoDB" id="10061064at2759"/>
<dbReference type="EMBL" id="JACAZF010000004">
    <property type="protein sequence ID" value="KAF7306858.1"/>
    <property type="molecule type" value="Genomic_DNA"/>
</dbReference>
<keyword evidence="4" id="KW-0813">Transport</keyword>
<evidence type="ECO:0000313" key="8">
    <source>
        <dbReference type="Proteomes" id="UP000636479"/>
    </source>
</evidence>
<gene>
    <name evidence="7" type="ORF">MIND_00478000</name>
</gene>
<evidence type="ECO:0000256" key="5">
    <source>
        <dbReference type="SAM" id="MobiDB-lite"/>
    </source>
</evidence>
<keyword evidence="4" id="KW-0539">Nucleus</keyword>
<dbReference type="InterPro" id="IPR013868">
    <property type="entry name" value="Cut8/Sts1_fam"/>
</dbReference>
<dbReference type="GO" id="GO:0031144">
    <property type="term" value="P:proteasome localization"/>
    <property type="evidence" value="ECO:0007669"/>
    <property type="project" value="UniProtKB-UniRule"/>
</dbReference>
<evidence type="ECO:0000256" key="4">
    <source>
        <dbReference type="RuleBase" id="RU368013"/>
    </source>
</evidence>
<dbReference type="InterPro" id="IPR011016">
    <property type="entry name" value="Znf_RING-CH"/>
</dbReference>
<evidence type="ECO:0000256" key="3">
    <source>
        <dbReference type="ARBA" id="ARBA00022833"/>
    </source>
</evidence>
<accession>A0A8H6W9Q6</accession>
<comment type="similarity">
    <text evidence="4">Belongs to the cut8/STS1 family.</text>
</comment>
<dbReference type="Gene3D" id="3.30.40.10">
    <property type="entry name" value="Zinc/RING finger domain, C3HC4 (zinc finger)"/>
    <property type="match status" value="1"/>
</dbReference>
<dbReference type="GO" id="GO:0071630">
    <property type="term" value="P:nuclear protein quality control by the ubiquitin-proteasome system"/>
    <property type="evidence" value="ECO:0007669"/>
    <property type="project" value="UniProtKB-UniRule"/>
</dbReference>
<feature type="domain" description="RING-CH-type" evidence="6">
    <location>
        <begin position="342"/>
        <end position="413"/>
    </location>
</feature>
<comment type="caution">
    <text evidence="7">The sequence shown here is derived from an EMBL/GenBank/DDBJ whole genome shotgun (WGS) entry which is preliminary data.</text>
</comment>
<dbReference type="CDD" id="cd16495">
    <property type="entry name" value="RING_CH-C4HC3_MARCH"/>
    <property type="match status" value="1"/>
</dbReference>
<dbReference type="InterPro" id="IPR038422">
    <property type="entry name" value="Cut8/Sts1_sf"/>
</dbReference>
<dbReference type="AlphaFoldDB" id="A0A8H6W9Q6"/>
<dbReference type="GO" id="GO:0008270">
    <property type="term" value="F:zinc ion binding"/>
    <property type="evidence" value="ECO:0007669"/>
    <property type="project" value="UniProtKB-KW"/>
</dbReference>
<keyword evidence="4" id="KW-0653">Protein transport</keyword>
<dbReference type="GO" id="GO:0005634">
    <property type="term" value="C:nucleus"/>
    <property type="evidence" value="ECO:0007669"/>
    <property type="project" value="UniProtKB-SubCell"/>
</dbReference>
<keyword evidence="2" id="KW-0863">Zinc-finger</keyword>
<protein>
    <recommendedName>
        <fullName evidence="4">Tethering factor for nuclear proteasome STS1</fullName>
    </recommendedName>
</protein>
<dbReference type="PROSITE" id="PS51292">
    <property type="entry name" value="ZF_RING_CH"/>
    <property type="match status" value="1"/>
</dbReference>
<organism evidence="7 8">
    <name type="scientific">Mycena indigotica</name>
    <dbReference type="NCBI Taxonomy" id="2126181"/>
    <lineage>
        <taxon>Eukaryota</taxon>
        <taxon>Fungi</taxon>
        <taxon>Dikarya</taxon>
        <taxon>Basidiomycota</taxon>
        <taxon>Agaricomycotina</taxon>
        <taxon>Agaricomycetes</taxon>
        <taxon>Agaricomycetidae</taxon>
        <taxon>Agaricales</taxon>
        <taxon>Marasmiineae</taxon>
        <taxon>Mycenaceae</taxon>
        <taxon>Mycena</taxon>
    </lineage>
</organism>
<keyword evidence="8" id="KW-1185">Reference proteome</keyword>
<keyword evidence="4" id="KW-0963">Cytoplasm</keyword>
<comment type="function">
    <text evidence="4">Involved in ubiquitin-mediated protein degradation. Regulatory factor in the ubiquitin/proteasome pathway that controls the turnover of proteasome substrates. Targets proteasomes to the nucleus and facilitates the degradation of nuclear proteins.</text>
</comment>
<dbReference type="PANTHER" id="PTHR46347:SF1">
    <property type="entry name" value="RING_FYVE_PHD ZINC FINGER SUPERFAMILY PROTEIN"/>
    <property type="match status" value="1"/>
</dbReference>
<dbReference type="GO" id="GO:0015031">
    <property type="term" value="P:protein transport"/>
    <property type="evidence" value="ECO:0007669"/>
    <property type="project" value="UniProtKB-UniRule"/>
</dbReference>
<dbReference type="RefSeq" id="XP_037221877.1">
    <property type="nucleotide sequence ID" value="XM_037361585.1"/>
</dbReference>
<keyword evidence="1" id="KW-0479">Metal-binding</keyword>
<evidence type="ECO:0000313" key="7">
    <source>
        <dbReference type="EMBL" id="KAF7306858.1"/>
    </source>
</evidence>
<feature type="compositionally biased region" description="Polar residues" evidence="5">
    <location>
        <begin position="34"/>
        <end position="53"/>
    </location>
</feature>
<dbReference type="GeneID" id="59344101"/>
<dbReference type="Proteomes" id="UP000636479">
    <property type="component" value="Unassembled WGS sequence"/>
</dbReference>
<dbReference type="Gene3D" id="1.20.58.1590">
    <property type="entry name" value="Tethering factor for nuclear proteasome Cut8/Sts1"/>
    <property type="match status" value="1"/>
</dbReference>
<dbReference type="GO" id="GO:0005737">
    <property type="term" value="C:cytoplasm"/>
    <property type="evidence" value="ECO:0007669"/>
    <property type="project" value="UniProtKB-SubCell"/>
</dbReference>